<keyword evidence="6" id="KW-1185">Reference proteome</keyword>
<accession>A0ABD1KI07</accession>
<gene>
    <name evidence="5" type="ORF">ACEWY4_005199</name>
</gene>
<organism evidence="5 6">
    <name type="scientific">Coilia grayii</name>
    <name type="common">Gray's grenadier anchovy</name>
    <dbReference type="NCBI Taxonomy" id="363190"/>
    <lineage>
        <taxon>Eukaryota</taxon>
        <taxon>Metazoa</taxon>
        <taxon>Chordata</taxon>
        <taxon>Craniata</taxon>
        <taxon>Vertebrata</taxon>
        <taxon>Euteleostomi</taxon>
        <taxon>Actinopterygii</taxon>
        <taxon>Neopterygii</taxon>
        <taxon>Teleostei</taxon>
        <taxon>Clupei</taxon>
        <taxon>Clupeiformes</taxon>
        <taxon>Clupeoidei</taxon>
        <taxon>Engraulidae</taxon>
        <taxon>Coilinae</taxon>
        <taxon>Coilia</taxon>
    </lineage>
</organism>
<keyword evidence="2" id="KW-0677">Repeat</keyword>
<dbReference type="PANTHER" id="PTHR46780">
    <property type="entry name" value="PROTEIN EVA-1"/>
    <property type="match status" value="1"/>
</dbReference>
<protein>
    <recommendedName>
        <fullName evidence="4">SUEL-type lectin domain-containing protein</fullName>
    </recommendedName>
</protein>
<sequence>MMPSRIVAVSSMANYACLLEILYITSIGGYQSFEHSGYLSNAQRNYTELACDGELLSVRCPPRSAISVQSAFYGRRASIPLQCNHSNHSLRSHPVNVREHAHCAVQTALQKVLDECQDRRSCHLPVSSHVFGSDPCPSRSKYLIVWYKCRPNDYRSRVVCEGERMKLSCRRGTLIAVSSAMFERSPQGTHRCPPPPSSSSSSSPSSQPPPTHLALAGGKNPY</sequence>
<proteinExistence type="predicted"/>
<dbReference type="AlphaFoldDB" id="A0ABD1KI07"/>
<dbReference type="GO" id="GO:0030246">
    <property type="term" value="F:carbohydrate binding"/>
    <property type="evidence" value="ECO:0007669"/>
    <property type="project" value="UniProtKB-KW"/>
</dbReference>
<keyword evidence="1" id="KW-0430">Lectin</keyword>
<evidence type="ECO:0000256" key="1">
    <source>
        <dbReference type="ARBA" id="ARBA00022734"/>
    </source>
</evidence>
<evidence type="ECO:0000313" key="5">
    <source>
        <dbReference type="EMBL" id="KAL2098719.1"/>
    </source>
</evidence>
<evidence type="ECO:0000256" key="3">
    <source>
        <dbReference type="SAM" id="MobiDB-lite"/>
    </source>
</evidence>
<dbReference type="CDD" id="cd22828">
    <property type="entry name" value="Gal_Rha_Lectin_EVA1_EVA1C_rpt1"/>
    <property type="match status" value="1"/>
</dbReference>
<dbReference type="Pfam" id="PF02140">
    <property type="entry name" value="SUEL_Lectin"/>
    <property type="match status" value="1"/>
</dbReference>
<dbReference type="EMBL" id="JBHFQA010000005">
    <property type="protein sequence ID" value="KAL2098719.1"/>
    <property type="molecule type" value="Genomic_DNA"/>
</dbReference>
<dbReference type="InterPro" id="IPR043159">
    <property type="entry name" value="Lectin_gal-bd_sf"/>
</dbReference>
<dbReference type="Proteomes" id="UP001591681">
    <property type="component" value="Unassembled WGS sequence"/>
</dbReference>
<evidence type="ECO:0000259" key="4">
    <source>
        <dbReference type="PROSITE" id="PS50228"/>
    </source>
</evidence>
<name>A0ABD1KI07_9TELE</name>
<comment type="caution">
    <text evidence="5">The sequence shown here is derived from an EMBL/GenBank/DDBJ whole genome shotgun (WGS) entry which is preliminary data.</text>
</comment>
<dbReference type="InterPro" id="IPR000922">
    <property type="entry name" value="Lectin_gal-bd_dom"/>
</dbReference>
<dbReference type="PROSITE" id="PS50228">
    <property type="entry name" value="SUEL_LECTIN"/>
    <property type="match status" value="1"/>
</dbReference>
<dbReference type="Gene3D" id="2.60.120.740">
    <property type="match status" value="2"/>
</dbReference>
<evidence type="ECO:0000256" key="2">
    <source>
        <dbReference type="ARBA" id="ARBA00022737"/>
    </source>
</evidence>
<reference evidence="5 6" key="1">
    <citation type="submission" date="2024-09" db="EMBL/GenBank/DDBJ databases">
        <title>A chromosome-level genome assembly of Gray's grenadier anchovy, Coilia grayii.</title>
        <authorList>
            <person name="Fu Z."/>
        </authorList>
    </citation>
    <scope>NUCLEOTIDE SEQUENCE [LARGE SCALE GENOMIC DNA]</scope>
    <source>
        <strain evidence="5">G4</strain>
        <tissue evidence="5">Muscle</tissue>
    </source>
</reference>
<feature type="domain" description="SUEL-type lectin" evidence="4">
    <location>
        <begin position="50"/>
        <end position="150"/>
    </location>
</feature>
<evidence type="ECO:0000313" key="6">
    <source>
        <dbReference type="Proteomes" id="UP001591681"/>
    </source>
</evidence>
<feature type="region of interest" description="Disordered" evidence="3">
    <location>
        <begin position="183"/>
        <end position="222"/>
    </location>
</feature>